<evidence type="ECO:0000313" key="2">
    <source>
        <dbReference type="EMBL" id="KGR89935.1"/>
    </source>
</evidence>
<feature type="region of interest" description="Disordered" evidence="1">
    <location>
        <begin position="48"/>
        <end position="70"/>
    </location>
</feature>
<keyword evidence="3" id="KW-1185">Reference proteome</keyword>
<accession>A0A0A3J2J7</accession>
<gene>
    <name evidence="2" type="ORF">CD30_14465</name>
</gene>
<name>A0A0A3J2J7_9BACL</name>
<evidence type="ECO:0000313" key="3">
    <source>
        <dbReference type="Proteomes" id="UP000030595"/>
    </source>
</evidence>
<proteinExistence type="predicted"/>
<dbReference type="EMBL" id="JPVQ01000030">
    <property type="protein sequence ID" value="KGR89935.1"/>
    <property type="molecule type" value="Genomic_DNA"/>
</dbReference>
<dbReference type="AlphaFoldDB" id="A0A0A3J2J7"/>
<organism evidence="2 3">
    <name type="scientific">Ureibacillus massiliensis 4400831 = CIP 108448 = CCUG 49529</name>
    <dbReference type="NCBI Taxonomy" id="1211035"/>
    <lineage>
        <taxon>Bacteria</taxon>
        <taxon>Bacillati</taxon>
        <taxon>Bacillota</taxon>
        <taxon>Bacilli</taxon>
        <taxon>Bacillales</taxon>
        <taxon>Caryophanaceae</taxon>
        <taxon>Ureibacillus</taxon>
    </lineage>
</organism>
<sequence>MNEIDVELQRALLQAEREHQNALSTVNNQANEKIQSLYETIEKQRQTFDQKNEELQQQLTTERAKNNKST</sequence>
<evidence type="ECO:0000256" key="1">
    <source>
        <dbReference type="SAM" id="MobiDB-lite"/>
    </source>
</evidence>
<feature type="compositionally biased region" description="Polar residues" evidence="1">
    <location>
        <begin position="55"/>
        <end position="70"/>
    </location>
</feature>
<protein>
    <submittedName>
        <fullName evidence="2">Uncharacterized protein</fullName>
    </submittedName>
</protein>
<dbReference type="RefSeq" id="WP_036178077.1">
    <property type="nucleotide sequence ID" value="NZ_AVCZ01000030.1"/>
</dbReference>
<comment type="caution">
    <text evidence="2">The sequence shown here is derived from an EMBL/GenBank/DDBJ whole genome shotgun (WGS) entry which is preliminary data.</text>
</comment>
<reference evidence="2 3" key="1">
    <citation type="submission" date="2014-02" db="EMBL/GenBank/DDBJ databases">
        <title>Draft genome sequence of Lysinibacillus massiliensis CCUG 49529.</title>
        <authorList>
            <person name="Zhang F."/>
            <person name="Wang G."/>
            <person name="Zhang L."/>
        </authorList>
    </citation>
    <scope>NUCLEOTIDE SEQUENCE [LARGE SCALE GENOMIC DNA]</scope>
    <source>
        <strain evidence="2 3">CCUG 49529</strain>
    </source>
</reference>
<dbReference type="Proteomes" id="UP000030595">
    <property type="component" value="Unassembled WGS sequence"/>
</dbReference>